<organism evidence="3 5">
    <name type="scientific">Bifidobacterium longum subsp. infantis</name>
    <dbReference type="NCBI Taxonomy" id="1682"/>
    <lineage>
        <taxon>Bacteria</taxon>
        <taxon>Bacillati</taxon>
        <taxon>Actinomycetota</taxon>
        <taxon>Actinomycetes</taxon>
        <taxon>Bifidobacteriales</taxon>
        <taxon>Bifidobacteriaceae</taxon>
        <taxon>Bifidobacterium</taxon>
    </lineage>
</organism>
<dbReference type="EMBL" id="CABWKE010000004">
    <property type="protein sequence ID" value="VWQ27434.1"/>
    <property type="molecule type" value="Genomic_DNA"/>
</dbReference>
<dbReference type="EMBL" id="CABWKH010000023">
    <property type="protein sequence ID" value="VWQ36662.1"/>
    <property type="molecule type" value="Genomic_DNA"/>
</dbReference>
<comment type="caution">
    <text evidence="3">The sequence shown here is derived from an EMBL/GenBank/DDBJ whole genome shotgun (WGS) entry which is preliminary data.</text>
</comment>
<dbReference type="Gene3D" id="3.40.50.150">
    <property type="entry name" value="Vaccinia Virus protein VP39"/>
    <property type="match status" value="1"/>
</dbReference>
<reference evidence="4 5" key="1">
    <citation type="submission" date="2019-10" db="EMBL/GenBank/DDBJ databases">
        <authorList>
            <consortium name="Melissa Lawson"/>
            <person name="O'neill I."/>
        </authorList>
    </citation>
    <scope>NUCLEOTIDE SEQUENCE [LARGE SCALE GENOMIC DNA]</scope>
    <source>
        <strain evidence="3">LH_23</strain>
        <strain evidence="2">LH_664</strain>
        <strain evidence="1">LH_665</strain>
    </source>
</reference>
<dbReference type="SUPFAM" id="SSF53335">
    <property type="entry name" value="S-adenosyl-L-methionine-dependent methyltransferases"/>
    <property type="match status" value="1"/>
</dbReference>
<dbReference type="InterPro" id="IPR029063">
    <property type="entry name" value="SAM-dependent_MTases_sf"/>
</dbReference>
<accession>A0A1S2VYK4</accession>
<protein>
    <submittedName>
        <fullName evidence="3">Uncharacterized protein</fullName>
    </submittedName>
</protein>
<dbReference type="Proteomes" id="UP000494270">
    <property type="component" value="Unassembled WGS sequence"/>
</dbReference>
<dbReference type="EMBL" id="CABWKI010000003">
    <property type="protein sequence ID" value="VWQ34052.1"/>
    <property type="molecule type" value="Genomic_DNA"/>
</dbReference>
<evidence type="ECO:0000313" key="3">
    <source>
        <dbReference type="EMBL" id="VWQ36662.1"/>
    </source>
</evidence>
<evidence type="ECO:0000313" key="2">
    <source>
        <dbReference type="EMBL" id="VWQ34052.1"/>
    </source>
</evidence>
<evidence type="ECO:0000313" key="1">
    <source>
        <dbReference type="EMBL" id="VWQ27434.1"/>
    </source>
</evidence>
<evidence type="ECO:0000313" key="4">
    <source>
        <dbReference type="Proteomes" id="UP000494179"/>
    </source>
</evidence>
<dbReference type="Proteomes" id="UP000494179">
    <property type="component" value="Unassembled WGS sequence"/>
</dbReference>
<sequence length="164" mass="19092">MSATILDPACGGRMFWFDKHDPRVLFGDCRDESWELCDGRRFDVKPDQLMDYRHLPFPDDSFRLVVLDPPHIRHGGRTSYMVRKYGLLDEHGWPDDLTSMFAECFRVLEPSGILIFKWNETQIPVSQVLACTPQHPLFGNKQPKQTGTHWIVFMKEALDEIPQD</sequence>
<dbReference type="RefSeq" id="WP_071477957.1">
    <property type="nucleotide sequence ID" value="NZ_CABWKE010000004.1"/>
</dbReference>
<gene>
    <name evidence="3" type="ORF">BIFLH23_01561</name>
    <name evidence="2" type="ORF">BIFLH664_00652</name>
    <name evidence="1" type="ORF">BIFLH665_00531</name>
</gene>
<evidence type="ECO:0000313" key="5">
    <source>
        <dbReference type="Proteomes" id="UP000494246"/>
    </source>
</evidence>
<dbReference type="AlphaFoldDB" id="A0A1S2VYK4"/>
<name>A0A1S2VYK4_BIFLI</name>
<proteinExistence type="predicted"/>
<dbReference type="Proteomes" id="UP000494246">
    <property type="component" value="Unassembled WGS sequence"/>
</dbReference>